<dbReference type="PANTHER" id="PTHR30341:SF0">
    <property type="entry name" value="NA(+)_H(+) ANTIPORTER NHAA"/>
    <property type="match status" value="1"/>
</dbReference>
<comment type="caution">
    <text evidence="10">The sequence shown here is derived from an EMBL/GenBank/DDBJ whole genome shotgun (WGS) entry which is preliminary data.</text>
</comment>
<dbReference type="Pfam" id="PF06965">
    <property type="entry name" value="Na_H_antiport_1"/>
    <property type="match status" value="1"/>
</dbReference>
<dbReference type="EMBL" id="NOJZ02000011">
    <property type="protein sequence ID" value="RDY23520.1"/>
    <property type="molecule type" value="Genomic_DNA"/>
</dbReference>
<feature type="transmembrane region" description="Helical" evidence="9">
    <location>
        <begin position="337"/>
        <end position="356"/>
    </location>
</feature>
<dbReference type="GO" id="GO:0006885">
    <property type="term" value="P:regulation of pH"/>
    <property type="evidence" value="ECO:0007669"/>
    <property type="project" value="UniProtKB-UniRule"/>
</dbReference>
<keyword evidence="3 9" id="KW-1003">Cell membrane</keyword>
<dbReference type="AlphaFoldDB" id="A0A371ISQ9"/>
<dbReference type="NCBIfam" id="TIGR00773">
    <property type="entry name" value="NhaA"/>
    <property type="match status" value="1"/>
</dbReference>
<dbReference type="GO" id="GO:0005886">
    <property type="term" value="C:plasma membrane"/>
    <property type="evidence" value="ECO:0007669"/>
    <property type="project" value="UniProtKB-SubCell"/>
</dbReference>
<dbReference type="Proteomes" id="UP000243494">
    <property type="component" value="Unassembled WGS sequence"/>
</dbReference>
<feature type="transmembrane region" description="Helical" evidence="9">
    <location>
        <begin position="230"/>
        <end position="251"/>
    </location>
</feature>
<feature type="transmembrane region" description="Helical" evidence="9">
    <location>
        <begin position="300"/>
        <end position="325"/>
    </location>
</feature>
<evidence type="ECO:0000256" key="5">
    <source>
        <dbReference type="ARBA" id="ARBA00022989"/>
    </source>
</evidence>
<evidence type="ECO:0000256" key="4">
    <source>
        <dbReference type="ARBA" id="ARBA00022692"/>
    </source>
</evidence>
<keyword evidence="9" id="KW-0406">Ion transport</keyword>
<dbReference type="HAMAP" id="MF_01844">
    <property type="entry name" value="NhaA"/>
    <property type="match status" value="1"/>
</dbReference>
<feature type="transmembrane region" description="Helical" evidence="9">
    <location>
        <begin position="154"/>
        <end position="170"/>
    </location>
</feature>
<keyword evidence="11" id="KW-1185">Reference proteome</keyword>
<keyword evidence="5 9" id="KW-1133">Transmembrane helix</keyword>
<evidence type="ECO:0000256" key="8">
    <source>
        <dbReference type="ARBA" id="ARBA00023201"/>
    </source>
</evidence>
<accession>A0A371ISQ9</accession>
<feature type="transmembrane region" description="Helical" evidence="9">
    <location>
        <begin position="129"/>
        <end position="148"/>
    </location>
</feature>
<comment type="catalytic activity">
    <reaction evidence="9">
        <text>Na(+)(in) + 2 H(+)(out) = Na(+)(out) + 2 H(+)(in)</text>
        <dbReference type="Rhea" id="RHEA:29251"/>
        <dbReference type="ChEBI" id="CHEBI:15378"/>
        <dbReference type="ChEBI" id="CHEBI:29101"/>
    </reaction>
</comment>
<evidence type="ECO:0000256" key="9">
    <source>
        <dbReference type="HAMAP-Rule" id="MF_01844"/>
    </source>
</evidence>
<gene>
    <name evidence="9 10" type="primary">nhaA</name>
    <name evidence="10" type="ORF">CHF27_007815</name>
</gene>
<organism evidence="10 11">
    <name type="scientific">Romboutsia maritimum</name>
    <dbReference type="NCBI Taxonomy" id="2020948"/>
    <lineage>
        <taxon>Bacteria</taxon>
        <taxon>Bacillati</taxon>
        <taxon>Bacillota</taxon>
        <taxon>Clostridia</taxon>
        <taxon>Peptostreptococcales</taxon>
        <taxon>Peptostreptococcaceae</taxon>
        <taxon>Romboutsia</taxon>
    </lineage>
</organism>
<feature type="transmembrane region" description="Helical" evidence="9">
    <location>
        <begin position="70"/>
        <end position="89"/>
    </location>
</feature>
<dbReference type="GO" id="GO:0015385">
    <property type="term" value="F:sodium:proton antiporter activity"/>
    <property type="evidence" value="ECO:0007669"/>
    <property type="project" value="UniProtKB-UniRule"/>
</dbReference>
<evidence type="ECO:0000313" key="10">
    <source>
        <dbReference type="EMBL" id="RDY23520.1"/>
    </source>
</evidence>
<evidence type="ECO:0000256" key="3">
    <source>
        <dbReference type="ARBA" id="ARBA00022475"/>
    </source>
</evidence>
<evidence type="ECO:0000256" key="7">
    <source>
        <dbReference type="ARBA" id="ARBA00023136"/>
    </source>
</evidence>
<protein>
    <recommendedName>
        <fullName evidence="9">Na(+)/H(+) antiporter NhaA</fullName>
    </recommendedName>
    <alternativeName>
        <fullName evidence="9">Sodium/proton antiporter NhaA</fullName>
    </alternativeName>
</protein>
<comment type="function">
    <text evidence="9">Na(+)/H(+) antiporter that extrudes sodium in exchange for external protons.</text>
</comment>
<keyword evidence="8 9" id="KW-0739">Sodium transport</keyword>
<evidence type="ECO:0000313" key="11">
    <source>
        <dbReference type="Proteomes" id="UP000243494"/>
    </source>
</evidence>
<name>A0A371ISQ9_9FIRM</name>
<keyword evidence="9" id="KW-0813">Transport</keyword>
<evidence type="ECO:0000256" key="2">
    <source>
        <dbReference type="ARBA" id="ARBA00022449"/>
    </source>
</evidence>
<evidence type="ECO:0000256" key="1">
    <source>
        <dbReference type="ARBA" id="ARBA00004429"/>
    </source>
</evidence>
<comment type="similarity">
    <text evidence="9">Belongs to the NhaA Na(+)/H(+) (TC 2.A.33) antiporter family.</text>
</comment>
<feature type="transmembrane region" description="Helical" evidence="9">
    <location>
        <begin position="182"/>
        <end position="210"/>
    </location>
</feature>
<dbReference type="PANTHER" id="PTHR30341">
    <property type="entry name" value="SODIUM ION/PROTON ANTIPORTER NHAA-RELATED"/>
    <property type="match status" value="1"/>
</dbReference>
<feature type="transmembrane region" description="Helical" evidence="9">
    <location>
        <begin position="95"/>
        <end position="117"/>
    </location>
</feature>
<keyword evidence="6 9" id="KW-0915">Sodium</keyword>
<dbReference type="InterPro" id="IPR023171">
    <property type="entry name" value="Na/H_antiporter_dom_sf"/>
</dbReference>
<keyword evidence="7 9" id="KW-0472">Membrane</keyword>
<sequence>MSTLLAIIVANTPLNKIYQYIFSGVNLIGEFNLHMIINDFLMAIFFLLAGCEIKHEVLHGHLSTVKKATFPVMSACGGVIIPACIYFLFNHNTKFVGGIGIPISTDIAFAVGIFMLLKNKLEPSLKIFLLSLAVVDDLISILVIGTFYSSNLSVKWIIGSLIIVCILAYMNKKLKISDSYPYLLLGLVLWYFVYRSGIHSTISGVLLAIVIPAKSYGGRKPLLERLQEKIAPICNFFILPLFAFSNTAIKLGVKINYAELGTMVHGIIVGLVVGKPLGIMSFSYIGTKLHIIEKPENCSWISLLQVAMLAGIGFTMSIFVAEIAFVSNAQLIDTAKISILLAAVLSASLTYITTLVKPLFHKKPQFKHAHALIGKLR</sequence>
<reference evidence="10 11" key="1">
    <citation type="journal article" date="2017" name="Genome Announc.">
        <title>Draft Genome Sequence of Romboutsia maritimum sp. nov. Strain CCRI-22766(T), Isolated from Coastal Estuarine Mud.</title>
        <authorList>
            <person name="Maheux A.F."/>
            <person name="Boudreau D.K."/>
            <person name="Berube E."/>
            <person name="Boissinot M."/>
            <person name="Raymond F."/>
            <person name="Brodeur S."/>
            <person name="Corbeil J."/>
            <person name="Brightwell G."/>
            <person name="Broda D."/>
            <person name="Omar R.F."/>
            <person name="Bergeron M.G."/>
        </authorList>
    </citation>
    <scope>NUCLEOTIDE SEQUENCE [LARGE SCALE GENOMIC DNA]</scope>
    <source>
        <strain evidence="10 11">CCRI-22766</strain>
    </source>
</reference>
<keyword evidence="2 9" id="KW-0050">Antiport</keyword>
<dbReference type="InterPro" id="IPR004670">
    <property type="entry name" value="NhaA"/>
</dbReference>
<evidence type="ECO:0000256" key="6">
    <source>
        <dbReference type="ARBA" id="ARBA00023053"/>
    </source>
</evidence>
<keyword evidence="4 9" id="KW-0812">Transmembrane</keyword>
<proteinExistence type="inferred from homology"/>
<feature type="transmembrane region" description="Helical" evidence="9">
    <location>
        <begin position="31"/>
        <end position="49"/>
    </location>
</feature>
<comment type="subcellular location">
    <subcellularLocation>
        <location evidence="1">Cell inner membrane</location>
        <topology evidence="1">Multi-pass membrane protein</topology>
    </subcellularLocation>
    <subcellularLocation>
        <location evidence="9">Cell membrane</location>
        <topology evidence="9">Multi-pass membrane protein</topology>
    </subcellularLocation>
</comment>
<dbReference type="Gene3D" id="1.20.1530.10">
    <property type="entry name" value="Na+/H+ antiporter like domain"/>
    <property type="match status" value="1"/>
</dbReference>
<dbReference type="OrthoDB" id="9808135at2"/>
<feature type="transmembrane region" description="Helical" evidence="9">
    <location>
        <begin position="263"/>
        <end position="285"/>
    </location>
</feature>